<feature type="domain" description="FAD-binding PCMH-type" evidence="2">
    <location>
        <begin position="1"/>
        <end position="222"/>
    </location>
</feature>
<dbReference type="PROSITE" id="PS51387">
    <property type="entry name" value="FAD_PCMH"/>
    <property type="match status" value="1"/>
</dbReference>
<dbReference type="Proteomes" id="UP001596540">
    <property type="component" value="Unassembled WGS sequence"/>
</dbReference>
<proteinExistence type="predicted"/>
<keyword evidence="1" id="KW-0560">Oxidoreductase</keyword>
<dbReference type="InterPro" id="IPR036318">
    <property type="entry name" value="FAD-bd_PCMH-like_sf"/>
</dbReference>
<dbReference type="Gene3D" id="3.30.465.10">
    <property type="match status" value="2"/>
</dbReference>
<dbReference type="EMBL" id="JBHTBH010000008">
    <property type="protein sequence ID" value="MFC7329663.1"/>
    <property type="molecule type" value="Genomic_DNA"/>
</dbReference>
<dbReference type="InterPro" id="IPR002346">
    <property type="entry name" value="Mopterin_DH_FAD-bd"/>
</dbReference>
<dbReference type="Gene3D" id="3.30.43.10">
    <property type="entry name" value="Uridine Diphospho-n-acetylenolpyruvylglucosamine Reductase, domain 2"/>
    <property type="match status" value="1"/>
</dbReference>
<dbReference type="SUPFAM" id="SSF56176">
    <property type="entry name" value="FAD-binding/transporter-associated domain-like"/>
    <property type="match status" value="1"/>
</dbReference>
<sequence length="332" mass="35489">MKSFAYLSAPDIDTALRAVATEPNPRFLGGGTNLVDLMREGIEQPDTVIDITRLPLTDVEELPDGGVRVGALVRNSHLAADPLVRTRYPVLSQAILHGASGQLRNMATVGGNLLQRTRCMYFYDHATACNRRDPGSGCAAAEGFHRNTAVLGTSDHCFAAHPSDMAVALAMLDATVEVRSTRGTRRIPLTDFHRAPGDTPHVETELAPDELITAVELPPFPAAARSRYRKVRDRASYAFALVSVAAALEVADDGTVTTARLALGGVGTRPWRARTAEEVLTGAPATEETFAEAAAAELAAAAGRPQNGFKIDLARRTIVATLRRLLTDWSAA</sequence>
<evidence type="ECO:0000259" key="2">
    <source>
        <dbReference type="PROSITE" id="PS51387"/>
    </source>
</evidence>
<dbReference type="InterPro" id="IPR016167">
    <property type="entry name" value="FAD-bd_PCMH_sub1"/>
</dbReference>
<dbReference type="PANTHER" id="PTHR42659:SF1">
    <property type="entry name" value="OXIDOREDUCTASE"/>
    <property type="match status" value="1"/>
</dbReference>
<dbReference type="Gene3D" id="3.30.390.50">
    <property type="entry name" value="CO dehydrogenase flavoprotein, C-terminal domain"/>
    <property type="match status" value="1"/>
</dbReference>
<keyword evidence="4" id="KW-1185">Reference proteome</keyword>
<dbReference type="SUPFAM" id="SSF55447">
    <property type="entry name" value="CO dehydrogenase flavoprotein C-terminal domain-like"/>
    <property type="match status" value="1"/>
</dbReference>
<organism evidence="3 4">
    <name type="scientific">Marinactinospora rubrisoli</name>
    <dbReference type="NCBI Taxonomy" id="2715399"/>
    <lineage>
        <taxon>Bacteria</taxon>
        <taxon>Bacillati</taxon>
        <taxon>Actinomycetota</taxon>
        <taxon>Actinomycetes</taxon>
        <taxon>Streptosporangiales</taxon>
        <taxon>Nocardiopsidaceae</taxon>
        <taxon>Marinactinospora</taxon>
    </lineage>
</organism>
<evidence type="ECO:0000313" key="4">
    <source>
        <dbReference type="Proteomes" id="UP001596540"/>
    </source>
</evidence>
<comment type="caution">
    <text evidence="3">The sequence shown here is derived from an EMBL/GenBank/DDBJ whole genome shotgun (WGS) entry which is preliminary data.</text>
</comment>
<dbReference type="InterPro" id="IPR005107">
    <property type="entry name" value="CO_DH_flav_C"/>
</dbReference>
<reference evidence="4" key="1">
    <citation type="journal article" date="2019" name="Int. J. Syst. Evol. Microbiol.">
        <title>The Global Catalogue of Microorganisms (GCM) 10K type strain sequencing project: providing services to taxonomists for standard genome sequencing and annotation.</title>
        <authorList>
            <consortium name="The Broad Institute Genomics Platform"/>
            <consortium name="The Broad Institute Genome Sequencing Center for Infectious Disease"/>
            <person name="Wu L."/>
            <person name="Ma J."/>
        </authorList>
    </citation>
    <scope>NUCLEOTIDE SEQUENCE [LARGE SCALE GENOMIC DNA]</scope>
    <source>
        <strain evidence="4">CGMCC 4.7382</strain>
    </source>
</reference>
<dbReference type="InterPro" id="IPR036683">
    <property type="entry name" value="CO_DH_flav_C_dom_sf"/>
</dbReference>
<dbReference type="InterPro" id="IPR016166">
    <property type="entry name" value="FAD-bd_PCMH"/>
</dbReference>
<dbReference type="InterPro" id="IPR051312">
    <property type="entry name" value="Diverse_Substr_Oxidored"/>
</dbReference>
<dbReference type="InterPro" id="IPR016169">
    <property type="entry name" value="FAD-bd_PCMH_sub2"/>
</dbReference>
<dbReference type="PANTHER" id="PTHR42659">
    <property type="entry name" value="XANTHINE DEHYDROGENASE SUBUNIT C-RELATED"/>
    <property type="match status" value="1"/>
</dbReference>
<evidence type="ECO:0000313" key="3">
    <source>
        <dbReference type="EMBL" id="MFC7329663.1"/>
    </source>
</evidence>
<dbReference type="Pfam" id="PF00941">
    <property type="entry name" value="FAD_binding_5"/>
    <property type="match status" value="1"/>
</dbReference>
<dbReference type="RefSeq" id="WP_379872307.1">
    <property type="nucleotide sequence ID" value="NZ_JBHTBH010000008.1"/>
</dbReference>
<protein>
    <submittedName>
        <fullName evidence="3">FAD binding domain-containing protein</fullName>
    </submittedName>
</protein>
<gene>
    <name evidence="3" type="ORF">ACFQRF_18180</name>
</gene>
<dbReference type="SMART" id="SM01092">
    <property type="entry name" value="CO_deh_flav_C"/>
    <property type="match status" value="1"/>
</dbReference>
<evidence type="ECO:0000256" key="1">
    <source>
        <dbReference type="ARBA" id="ARBA00023002"/>
    </source>
</evidence>
<accession>A0ABW2KJV8</accession>
<dbReference type="Pfam" id="PF03450">
    <property type="entry name" value="CO_deh_flav_C"/>
    <property type="match status" value="1"/>
</dbReference>
<name>A0ABW2KJV8_9ACTN</name>